<name>A0A478ECT3_TALPI</name>
<dbReference type="PRINTS" id="PR00081">
    <property type="entry name" value="GDHRDH"/>
</dbReference>
<keyword evidence="2" id="KW-0521">NADP</keyword>
<comment type="similarity">
    <text evidence="1">Belongs to the short-chain dehydrogenases/reductases (SDR) family.</text>
</comment>
<dbReference type="GO" id="GO:0016491">
    <property type="term" value="F:oxidoreductase activity"/>
    <property type="evidence" value="ECO:0007669"/>
    <property type="project" value="UniProtKB-KW"/>
</dbReference>
<evidence type="ECO:0000256" key="2">
    <source>
        <dbReference type="ARBA" id="ARBA00022857"/>
    </source>
</evidence>
<dbReference type="AlphaFoldDB" id="A0A478ECT3"/>
<dbReference type="InterPro" id="IPR036291">
    <property type="entry name" value="NAD(P)-bd_dom_sf"/>
</dbReference>
<dbReference type="Gene3D" id="3.40.50.720">
    <property type="entry name" value="NAD(P)-binding Rossmann-like Domain"/>
    <property type="match status" value="1"/>
</dbReference>
<organism evidence="4 5">
    <name type="scientific">Talaromyces pinophilus</name>
    <name type="common">Penicillium pinophilum</name>
    <dbReference type="NCBI Taxonomy" id="128442"/>
    <lineage>
        <taxon>Eukaryota</taxon>
        <taxon>Fungi</taxon>
        <taxon>Dikarya</taxon>
        <taxon>Ascomycota</taxon>
        <taxon>Pezizomycotina</taxon>
        <taxon>Eurotiomycetes</taxon>
        <taxon>Eurotiomycetidae</taxon>
        <taxon>Eurotiales</taxon>
        <taxon>Trichocomaceae</taxon>
        <taxon>Talaromyces</taxon>
        <taxon>Talaromyces sect. Talaromyces</taxon>
    </lineage>
</organism>
<keyword evidence="5" id="KW-1185">Reference proteome</keyword>
<protein>
    <submittedName>
        <fullName evidence="4">Uncharacterized protein</fullName>
    </submittedName>
</protein>
<dbReference type="PANTHER" id="PTHR43180:SF31">
    <property type="entry name" value="CHAIN DEHYDROGENASE_REDUCTASE, PUTATIVE (AFU_ORTHOLOGUE AFUA_2G16570)-RELATED"/>
    <property type="match status" value="1"/>
</dbReference>
<dbReference type="PANTHER" id="PTHR43180">
    <property type="entry name" value="3-OXOACYL-(ACYL-CARRIER-PROTEIN) REDUCTASE (AFU_ORTHOLOGUE AFUA_6G11210)"/>
    <property type="match status" value="1"/>
</dbReference>
<dbReference type="Pfam" id="PF00106">
    <property type="entry name" value="adh_short"/>
    <property type="match status" value="1"/>
</dbReference>
<dbReference type="SUPFAM" id="SSF51735">
    <property type="entry name" value="NAD(P)-binding Rossmann-fold domains"/>
    <property type="match status" value="1"/>
</dbReference>
<dbReference type="EMBL" id="DF933840">
    <property type="protein sequence ID" value="GAM42569.1"/>
    <property type="molecule type" value="Genomic_DNA"/>
</dbReference>
<evidence type="ECO:0000313" key="5">
    <source>
        <dbReference type="Proteomes" id="UP000053095"/>
    </source>
</evidence>
<gene>
    <name evidence="4" type="ORF">TCE0_044r16661</name>
</gene>
<dbReference type="InterPro" id="IPR002347">
    <property type="entry name" value="SDR_fam"/>
</dbReference>
<keyword evidence="3" id="KW-0560">Oxidoreductase</keyword>
<evidence type="ECO:0000256" key="3">
    <source>
        <dbReference type="ARBA" id="ARBA00023002"/>
    </source>
</evidence>
<proteinExistence type="inferred from homology"/>
<sequence>MPPYTHTGPAGCDQEFDARVLQGKIAIVTGGANGLGEAYVRALLAAGVKVCIGDLDTEKGQKLEVELPGTKFVQCDTSVWEDQVQLFREAASLPSTGKISYVVANAGIHRVDEVFQQSNTDSEPERPDLSIIDNNIKGPLYTAKLAAHYFIRQNGQTPTSDQQDTCLVLIGSGAAFLDVPRSPQYSASKWAMRGIMHSLRRTAYYYGSRVNVISPWYVRTNILPEEAYEHVANAGIQFANAEDAGQCLLRILSDTSVNGHSFFVTCRKWASRGYIDLDLEDYPGNDLVAEIQDEQIRPAPVSAGLFV</sequence>
<evidence type="ECO:0000256" key="1">
    <source>
        <dbReference type="ARBA" id="ARBA00006484"/>
    </source>
</evidence>
<reference evidence="5" key="1">
    <citation type="journal article" date="2015" name="Genome Announc.">
        <title>Draft genome sequence of Talaromyces cellulolyticus strain Y-94, a source of lignocellulosic biomass-degrading enzymes.</title>
        <authorList>
            <person name="Fujii T."/>
            <person name="Koike H."/>
            <person name="Sawayama S."/>
            <person name="Yano S."/>
            <person name="Inoue H."/>
        </authorList>
    </citation>
    <scope>NUCLEOTIDE SEQUENCE [LARGE SCALE GENOMIC DNA]</scope>
    <source>
        <strain evidence="5">Y-94</strain>
    </source>
</reference>
<dbReference type="Proteomes" id="UP000053095">
    <property type="component" value="Unassembled WGS sequence"/>
</dbReference>
<accession>A0A478ECT3</accession>
<dbReference type="PROSITE" id="PS00061">
    <property type="entry name" value="ADH_SHORT"/>
    <property type="match status" value="1"/>
</dbReference>
<dbReference type="InterPro" id="IPR020904">
    <property type="entry name" value="Sc_DH/Rdtase_CS"/>
</dbReference>
<evidence type="ECO:0000313" key="4">
    <source>
        <dbReference type="EMBL" id="GAM42569.1"/>
    </source>
</evidence>